<protein>
    <recommendedName>
        <fullName evidence="1">RNA-directed DNA polymerase</fullName>
        <ecNumber evidence="1">2.7.7.49</ecNumber>
    </recommendedName>
</protein>
<dbReference type="GO" id="GO:0008270">
    <property type="term" value="F:zinc ion binding"/>
    <property type="evidence" value="ECO:0007669"/>
    <property type="project" value="UniProtKB-KW"/>
</dbReference>
<dbReference type="Proteomes" id="UP001558652">
    <property type="component" value="Unassembled WGS sequence"/>
</dbReference>
<dbReference type="EC" id="2.7.7.49" evidence="1"/>
<dbReference type="CDD" id="cd09274">
    <property type="entry name" value="RNase_HI_RT_Ty3"/>
    <property type="match status" value="1"/>
</dbReference>
<keyword evidence="4" id="KW-0540">Nuclease</keyword>
<dbReference type="EMBL" id="JBFDAA010000017">
    <property type="protein sequence ID" value="KAL1116687.1"/>
    <property type="molecule type" value="Genomic_DNA"/>
</dbReference>
<feature type="compositionally biased region" description="Basic and acidic residues" evidence="9">
    <location>
        <begin position="225"/>
        <end position="252"/>
    </location>
</feature>
<evidence type="ECO:0000313" key="13">
    <source>
        <dbReference type="Proteomes" id="UP001558652"/>
    </source>
</evidence>
<dbReference type="Gene3D" id="2.40.70.10">
    <property type="entry name" value="Acid Proteases"/>
    <property type="match status" value="1"/>
</dbReference>
<feature type="region of interest" description="Disordered" evidence="9">
    <location>
        <begin position="225"/>
        <end position="279"/>
    </location>
</feature>
<keyword evidence="3" id="KW-0548">Nucleotidyltransferase</keyword>
<dbReference type="InterPro" id="IPR001878">
    <property type="entry name" value="Znf_CCHC"/>
</dbReference>
<dbReference type="PROSITE" id="PS50158">
    <property type="entry name" value="ZF_CCHC"/>
    <property type="match status" value="1"/>
</dbReference>
<feature type="domain" description="Reverse transcriptase" evidence="11">
    <location>
        <begin position="586"/>
        <end position="770"/>
    </location>
</feature>
<evidence type="ECO:0000256" key="4">
    <source>
        <dbReference type="ARBA" id="ARBA00022722"/>
    </source>
</evidence>
<dbReference type="SUPFAM" id="SSF56672">
    <property type="entry name" value="DNA/RNA polymerases"/>
    <property type="match status" value="1"/>
</dbReference>
<keyword evidence="8" id="KW-0862">Zinc</keyword>
<dbReference type="InterPro" id="IPR041373">
    <property type="entry name" value="RT_RNaseH"/>
</dbReference>
<comment type="caution">
    <text evidence="12">The sequence shown here is derived from an EMBL/GenBank/DDBJ whole genome shotgun (WGS) entry which is preliminary data.</text>
</comment>
<evidence type="ECO:0000256" key="7">
    <source>
        <dbReference type="ARBA" id="ARBA00022918"/>
    </source>
</evidence>
<dbReference type="AlphaFoldDB" id="A0ABD0XZM1"/>
<feature type="domain" description="CCHC-type" evidence="10">
    <location>
        <begin position="279"/>
        <end position="295"/>
    </location>
</feature>
<evidence type="ECO:0000256" key="9">
    <source>
        <dbReference type="SAM" id="MobiDB-lite"/>
    </source>
</evidence>
<evidence type="ECO:0000259" key="10">
    <source>
        <dbReference type="PROSITE" id="PS50158"/>
    </source>
</evidence>
<dbReference type="PANTHER" id="PTHR37984">
    <property type="entry name" value="PROTEIN CBG26694"/>
    <property type="match status" value="1"/>
</dbReference>
<dbReference type="CDD" id="cd00303">
    <property type="entry name" value="retropepsin_like"/>
    <property type="match status" value="1"/>
</dbReference>
<evidence type="ECO:0000256" key="3">
    <source>
        <dbReference type="ARBA" id="ARBA00022695"/>
    </source>
</evidence>
<dbReference type="PROSITE" id="PS50878">
    <property type="entry name" value="RT_POL"/>
    <property type="match status" value="1"/>
</dbReference>
<feature type="compositionally biased region" description="Basic and acidic residues" evidence="9">
    <location>
        <begin position="263"/>
        <end position="279"/>
    </location>
</feature>
<evidence type="ECO:0000256" key="1">
    <source>
        <dbReference type="ARBA" id="ARBA00012493"/>
    </source>
</evidence>
<dbReference type="Gene3D" id="3.10.10.10">
    <property type="entry name" value="HIV Type 1 Reverse Transcriptase, subunit A, domain 1"/>
    <property type="match status" value="1"/>
</dbReference>
<evidence type="ECO:0000256" key="6">
    <source>
        <dbReference type="ARBA" id="ARBA00022801"/>
    </source>
</evidence>
<dbReference type="InterPro" id="IPR043128">
    <property type="entry name" value="Rev_trsase/Diguanyl_cyclase"/>
</dbReference>
<evidence type="ECO:0000256" key="8">
    <source>
        <dbReference type="PROSITE-ProRule" id="PRU00047"/>
    </source>
</evidence>
<sequence length="979" mass="113100">MTEFSPEVQQLLAQQASMAAQATTQLGSNPVATAIQWLNTLMMQAINVPEFEGESGLLTDFLERGTCIMNQVTGPGLDEGSTRAVRQMLIGRISVVVRRGLGISVTEQWDAVVKSLKEGYGGARKSDQRQSMEAQVRVLCDRILETEEDKVKAQHAIELVKSLIVERIKREMPDRIKKALKPTGTPLRLDEAIDVIREEDEEFLESRKVEEGWTRVPYRYQKREPQRREYKETPRQEYKETPRREHRERGEYRPQTNRQKWGQKSENRFRESRDPTEDRRCYQCRERGHIARFCPYIRRSTGFRNRPEPMEVNFGDLVRQYDDRRRRYVWTGQEQSGSSTEEEEGRGASSGGESSSGREKKKKKTTYAGVVNKERSSKRKKRDSVIGLPILEVPEWRGARILVDTGSTGTIMGEKIVEKLGLVDKIKMCDCEMVTVAGKKKMIGEVEINLKGLMGIDRKRVVHVASIPGKSHDMIMGTDLLGPEECYVSFKHNNWRVKLGQKSYRVRETEKLEEPIKINIVNVNGESGKFRKLFEKLTYKEGEILEATKRIKHRIDLIDDRPTYSKPRRYPVAFREIIREHNKEMLDTGVLRESVSTFNSPLWVVPKKLDKSGVQKYRVVVDYRELNKRTKTEKYPLPRLEEMIDKMSGSEIFSVIDLKSGYHQIPMETRDIEKTSFQFERGKYEFVLMPFGLKNAPITFQGMIDDFLLGLDESFIQAYMDDLIIFSKSAKDHERHLIEVKNRLEEFGLKISGDKSYFGLKEVQFMGHIISRQGAQPDPKKVTAIKEIEIPKNIKELRSFLGMINYYRRFINNLAGKTEPLTKLLKKNSKFVINEEAREAFIWCKEKLATVPILQFPDFEKQFILTTDASQVAVGAVLSQGEGDSERPIAFASKKLTPAETRYSTIERELLGIVWATKHFRPYLLGRQFKIKTDHKPLVWVEKLEETSARISRWKETLAAYNFEIVHTGGRDNVVADCM</sequence>
<dbReference type="GO" id="GO:0003964">
    <property type="term" value="F:RNA-directed DNA polymerase activity"/>
    <property type="evidence" value="ECO:0007669"/>
    <property type="project" value="UniProtKB-KW"/>
</dbReference>
<dbReference type="Gene3D" id="3.30.70.270">
    <property type="match status" value="2"/>
</dbReference>
<evidence type="ECO:0000256" key="2">
    <source>
        <dbReference type="ARBA" id="ARBA00022679"/>
    </source>
</evidence>
<dbReference type="InterPro" id="IPR050951">
    <property type="entry name" value="Retrovirus_Pol_polyprotein"/>
</dbReference>
<keyword evidence="7" id="KW-0695">RNA-directed DNA polymerase</keyword>
<dbReference type="InterPro" id="IPR021109">
    <property type="entry name" value="Peptidase_aspartic_dom_sf"/>
</dbReference>
<evidence type="ECO:0000259" key="11">
    <source>
        <dbReference type="PROSITE" id="PS50878"/>
    </source>
</evidence>
<evidence type="ECO:0000313" key="12">
    <source>
        <dbReference type="EMBL" id="KAL1116687.1"/>
    </source>
</evidence>
<keyword evidence="6" id="KW-0378">Hydrolase</keyword>
<dbReference type="SUPFAM" id="SSF50630">
    <property type="entry name" value="Acid proteases"/>
    <property type="match status" value="1"/>
</dbReference>
<reference evidence="12 13" key="1">
    <citation type="submission" date="2024-07" db="EMBL/GenBank/DDBJ databases">
        <title>Chromosome-level genome assembly of the water stick insect Ranatra chinensis (Heteroptera: Nepidae).</title>
        <authorList>
            <person name="Liu X."/>
        </authorList>
    </citation>
    <scope>NUCLEOTIDE SEQUENCE [LARGE SCALE GENOMIC DNA]</scope>
    <source>
        <strain evidence="12">Cailab_2021Rc</strain>
        <tissue evidence="12">Muscle</tissue>
    </source>
</reference>
<dbReference type="InterPro" id="IPR036875">
    <property type="entry name" value="Znf_CCHC_sf"/>
</dbReference>
<dbReference type="Pfam" id="PF00078">
    <property type="entry name" value="RVT_1"/>
    <property type="match status" value="1"/>
</dbReference>
<feature type="region of interest" description="Disordered" evidence="9">
    <location>
        <begin position="331"/>
        <end position="378"/>
    </location>
</feature>
<dbReference type="PANTHER" id="PTHR37984:SF5">
    <property type="entry name" value="PROTEIN NYNRIN-LIKE"/>
    <property type="match status" value="1"/>
</dbReference>
<dbReference type="InterPro" id="IPR000477">
    <property type="entry name" value="RT_dom"/>
</dbReference>
<dbReference type="FunFam" id="3.30.70.270:FF:000115">
    <property type="entry name" value="Polyprotein of retroviral origin, putative"/>
    <property type="match status" value="1"/>
</dbReference>
<keyword evidence="5" id="KW-0255">Endonuclease</keyword>
<name>A0ABD0XZM1_9HEMI</name>
<keyword evidence="2" id="KW-0808">Transferase</keyword>
<dbReference type="Pfam" id="PF17917">
    <property type="entry name" value="RT_RNaseH"/>
    <property type="match status" value="1"/>
</dbReference>
<dbReference type="CDD" id="cd01647">
    <property type="entry name" value="RT_LTR"/>
    <property type="match status" value="1"/>
</dbReference>
<proteinExistence type="predicted"/>
<dbReference type="SUPFAM" id="SSF57756">
    <property type="entry name" value="Retrovirus zinc finger-like domains"/>
    <property type="match status" value="1"/>
</dbReference>
<gene>
    <name evidence="12" type="ORF">AAG570_005159</name>
</gene>
<organism evidence="12 13">
    <name type="scientific">Ranatra chinensis</name>
    <dbReference type="NCBI Taxonomy" id="642074"/>
    <lineage>
        <taxon>Eukaryota</taxon>
        <taxon>Metazoa</taxon>
        <taxon>Ecdysozoa</taxon>
        <taxon>Arthropoda</taxon>
        <taxon>Hexapoda</taxon>
        <taxon>Insecta</taxon>
        <taxon>Pterygota</taxon>
        <taxon>Neoptera</taxon>
        <taxon>Paraneoptera</taxon>
        <taxon>Hemiptera</taxon>
        <taxon>Heteroptera</taxon>
        <taxon>Panheteroptera</taxon>
        <taxon>Nepomorpha</taxon>
        <taxon>Nepidae</taxon>
        <taxon>Ranatrinae</taxon>
        <taxon>Ranatra</taxon>
    </lineage>
</organism>
<dbReference type="InterPro" id="IPR043502">
    <property type="entry name" value="DNA/RNA_pol_sf"/>
</dbReference>
<dbReference type="GO" id="GO:0016787">
    <property type="term" value="F:hydrolase activity"/>
    <property type="evidence" value="ECO:0007669"/>
    <property type="project" value="UniProtKB-KW"/>
</dbReference>
<dbReference type="Pfam" id="PF13975">
    <property type="entry name" value="gag-asp_proteas"/>
    <property type="match status" value="1"/>
</dbReference>
<keyword evidence="13" id="KW-1185">Reference proteome</keyword>
<dbReference type="FunFam" id="3.10.20.370:FF:000001">
    <property type="entry name" value="Retrovirus-related Pol polyprotein from transposon 17.6-like protein"/>
    <property type="match status" value="1"/>
</dbReference>
<keyword evidence="8" id="KW-0863">Zinc-finger</keyword>
<dbReference type="GO" id="GO:0004519">
    <property type="term" value="F:endonuclease activity"/>
    <property type="evidence" value="ECO:0007669"/>
    <property type="project" value="UniProtKB-KW"/>
</dbReference>
<accession>A0ABD0XZM1</accession>
<evidence type="ECO:0000256" key="5">
    <source>
        <dbReference type="ARBA" id="ARBA00022759"/>
    </source>
</evidence>
<keyword evidence="8" id="KW-0479">Metal-binding</keyword>